<dbReference type="AlphaFoldDB" id="A0A221NXM0"/>
<evidence type="ECO:0000313" key="3">
    <source>
        <dbReference type="Proteomes" id="UP000031501"/>
    </source>
</evidence>
<sequence>MIGEIDDLLQVGLFSDEIADDVDILPHVEPLEGRTVEQCLGIARTHLERIRNGGTYQRSDVPQTDWEWRRQFPELGHLLAGYFHQDFSRFYASHREALDDYFTGNPPEMFAEAAEEIRSFTELVTSDSELDQAAQILGLQIYPPEGVPLRRWLQDIQGILQHHPRS</sequence>
<proteinExistence type="predicted"/>
<gene>
    <name evidence="2" type="ORF">LK07_12475</name>
</gene>
<reference evidence="2 3" key="1">
    <citation type="submission" date="2017-07" db="EMBL/GenBank/DDBJ databases">
        <title>Genome sequence of Streptomyces pluripotens MUSC 137T.</title>
        <authorList>
            <person name="Ser H.-L."/>
            <person name="Lee L.-H."/>
        </authorList>
    </citation>
    <scope>NUCLEOTIDE SEQUENCE [LARGE SCALE GENOMIC DNA]</scope>
    <source>
        <strain evidence="2 3">MUSC 137</strain>
    </source>
</reference>
<dbReference type="OrthoDB" id="4135481at2"/>
<dbReference type="EMBL" id="CP022433">
    <property type="protein sequence ID" value="ASN24717.1"/>
    <property type="molecule type" value="Genomic_DNA"/>
</dbReference>
<evidence type="ECO:0000259" key="1">
    <source>
        <dbReference type="Pfam" id="PF18593"/>
    </source>
</evidence>
<protein>
    <recommendedName>
        <fullName evidence="1">CdiI immunity protein domain-containing protein</fullName>
    </recommendedName>
</protein>
<dbReference type="InterPro" id="IPR041129">
    <property type="entry name" value="CdiI_2"/>
</dbReference>
<dbReference type="Pfam" id="PF18593">
    <property type="entry name" value="CdiI_2"/>
    <property type="match status" value="1"/>
</dbReference>
<dbReference type="KEGG" id="splu:LK06_011350"/>
<evidence type="ECO:0000313" key="2">
    <source>
        <dbReference type="EMBL" id="ASN24717.1"/>
    </source>
</evidence>
<dbReference type="Proteomes" id="UP000031501">
    <property type="component" value="Chromosome"/>
</dbReference>
<dbReference type="RefSeq" id="WP_052318922.1">
    <property type="nucleotide sequence ID" value="NZ_CP021080.1"/>
</dbReference>
<organism evidence="2 3">
    <name type="scientific">Streptomyces pluripotens</name>
    <dbReference type="NCBI Taxonomy" id="1355015"/>
    <lineage>
        <taxon>Bacteria</taxon>
        <taxon>Bacillati</taxon>
        <taxon>Actinomycetota</taxon>
        <taxon>Actinomycetes</taxon>
        <taxon>Kitasatosporales</taxon>
        <taxon>Streptomycetaceae</taxon>
        <taxon>Streptomyces</taxon>
    </lineage>
</organism>
<accession>A0A221NXM0</accession>
<feature type="domain" description="CdiI immunity protein" evidence="1">
    <location>
        <begin position="71"/>
        <end position="157"/>
    </location>
</feature>
<keyword evidence="3" id="KW-1185">Reference proteome</keyword>
<dbReference type="STRING" id="1355015.LK06_011350"/>
<name>A0A221NXM0_9ACTN</name>